<gene>
    <name evidence="13" type="ORF">SLEP1_g49788</name>
</gene>
<evidence type="ECO:0000313" key="14">
    <source>
        <dbReference type="Proteomes" id="UP001054252"/>
    </source>
</evidence>
<evidence type="ECO:0000256" key="8">
    <source>
        <dbReference type="ARBA" id="ARBA00023278"/>
    </source>
</evidence>
<dbReference type="PANTHER" id="PTHR32093">
    <property type="entry name" value="LEUCINE-RICH REPEAT EXTENSIN-LIKE PROTEIN 3-RELATED"/>
    <property type="match status" value="1"/>
</dbReference>
<dbReference type="InterPro" id="IPR032675">
    <property type="entry name" value="LRR_dom_sf"/>
</dbReference>
<evidence type="ECO:0000256" key="9">
    <source>
        <dbReference type="ARBA" id="ARBA00023316"/>
    </source>
</evidence>
<dbReference type="GO" id="GO:0071555">
    <property type="term" value="P:cell wall organization"/>
    <property type="evidence" value="ECO:0007669"/>
    <property type="project" value="UniProtKB-KW"/>
</dbReference>
<keyword evidence="8" id="KW-0379">Hydroxylation</keyword>
<keyword evidence="3" id="KW-0964">Secreted</keyword>
<evidence type="ECO:0000259" key="12">
    <source>
        <dbReference type="Pfam" id="PF08263"/>
    </source>
</evidence>
<dbReference type="InterPro" id="IPR001611">
    <property type="entry name" value="Leu-rich_rpt"/>
</dbReference>
<feature type="domain" description="Leucine-rich repeat-containing N-terminal plant-type" evidence="12">
    <location>
        <begin position="63"/>
        <end position="95"/>
    </location>
</feature>
<protein>
    <recommendedName>
        <fullName evidence="10">Cell wall hydroxyproline-rich glycoprotein</fullName>
    </recommendedName>
</protein>
<dbReference type="InterPro" id="IPR013210">
    <property type="entry name" value="LRR_N_plant-typ"/>
</dbReference>
<evidence type="ECO:0000256" key="3">
    <source>
        <dbReference type="ARBA" id="ARBA00022525"/>
    </source>
</evidence>
<keyword evidence="2" id="KW-0134">Cell wall</keyword>
<comment type="subcellular location">
    <subcellularLocation>
        <location evidence="1">Secreted</location>
        <location evidence="1">Cell wall</location>
    </subcellularLocation>
</comment>
<dbReference type="SUPFAM" id="SSF52058">
    <property type="entry name" value="L domain-like"/>
    <property type="match status" value="1"/>
</dbReference>
<feature type="chain" id="PRO_5043495672" description="Cell wall hydroxyproline-rich glycoprotein" evidence="11">
    <location>
        <begin position="31"/>
        <end position="383"/>
    </location>
</feature>
<reference evidence="13 14" key="1">
    <citation type="journal article" date="2021" name="Commun. Biol.">
        <title>The genome of Shorea leprosula (Dipterocarpaceae) highlights the ecological relevance of drought in aseasonal tropical rainforests.</title>
        <authorList>
            <person name="Ng K.K.S."/>
            <person name="Kobayashi M.J."/>
            <person name="Fawcett J.A."/>
            <person name="Hatakeyama M."/>
            <person name="Paape T."/>
            <person name="Ng C.H."/>
            <person name="Ang C.C."/>
            <person name="Tnah L.H."/>
            <person name="Lee C.T."/>
            <person name="Nishiyama T."/>
            <person name="Sese J."/>
            <person name="O'Brien M.J."/>
            <person name="Copetti D."/>
            <person name="Mohd Noor M.I."/>
            <person name="Ong R.C."/>
            <person name="Putra M."/>
            <person name="Sireger I.Z."/>
            <person name="Indrioko S."/>
            <person name="Kosugi Y."/>
            <person name="Izuno A."/>
            <person name="Isagi Y."/>
            <person name="Lee S.L."/>
            <person name="Shimizu K.K."/>
        </authorList>
    </citation>
    <scope>NUCLEOTIDE SEQUENCE [LARGE SCALE GENOMIC DNA]</scope>
    <source>
        <strain evidence="13">214</strain>
    </source>
</reference>
<sequence>MKINPPSSNSLALSWATFTIFLFLSKPSLQQTVEENTTPSLQQFNPPNLPLIPNPRLLNAFIALQAWKHAIISDPNKFTSNWFGSDVCKYTGVYCAPAPNDPHKTTTVAGIDLNHANIAGYLPEELGLLSDLALFHINSNRFWGTLPYRFKELRFLFELDVSNNNFTGKFPSVIFSLPSLKFLDIRFNQFEGEIPSQLFDLKLDALFINNNKFQSSLPQNLGNSPVSVLVLANNGFGGCIPSSFSKMAGTLSQIVLMNSGLTGCLNNNLRLFKNVTVFDVSSNNLVGPLPESFGEMKKLEQLNVAHNKLSGDVPASVCSLPRLKNFTYSYNYFSTEPPICLKLRSIDDRQNCIPYRPLQRSPMECKSFYKNRVDCGSFGCSAS</sequence>
<evidence type="ECO:0000256" key="1">
    <source>
        <dbReference type="ARBA" id="ARBA00004191"/>
    </source>
</evidence>
<evidence type="ECO:0000256" key="5">
    <source>
        <dbReference type="ARBA" id="ARBA00022729"/>
    </source>
</evidence>
<name>A0AAV5LY77_9ROSI</name>
<evidence type="ECO:0000256" key="4">
    <source>
        <dbReference type="ARBA" id="ARBA00022614"/>
    </source>
</evidence>
<evidence type="ECO:0000256" key="10">
    <source>
        <dbReference type="ARBA" id="ARBA00041871"/>
    </source>
</evidence>
<dbReference type="FunFam" id="3.80.10.10:FF:000224">
    <property type="entry name" value="Leucine-rich repeat extensin-like protein 1"/>
    <property type="match status" value="1"/>
</dbReference>
<dbReference type="PANTHER" id="PTHR32093:SF121">
    <property type="entry name" value="LEUCINE-RICH REPEAT EXTENSIN-LIKE PROTEIN 6"/>
    <property type="match status" value="1"/>
</dbReference>
<evidence type="ECO:0000256" key="2">
    <source>
        <dbReference type="ARBA" id="ARBA00022512"/>
    </source>
</evidence>
<keyword evidence="9" id="KW-0961">Cell wall biogenesis/degradation</keyword>
<accession>A0AAV5LY77</accession>
<keyword evidence="14" id="KW-1185">Reference proteome</keyword>
<evidence type="ECO:0000256" key="11">
    <source>
        <dbReference type="SAM" id="SignalP"/>
    </source>
</evidence>
<keyword evidence="4" id="KW-0433">Leucine-rich repeat</keyword>
<comment type="caution">
    <text evidence="13">The sequence shown here is derived from an EMBL/GenBank/DDBJ whole genome shotgun (WGS) entry which is preliminary data.</text>
</comment>
<organism evidence="13 14">
    <name type="scientific">Rubroshorea leprosula</name>
    <dbReference type="NCBI Taxonomy" id="152421"/>
    <lineage>
        <taxon>Eukaryota</taxon>
        <taxon>Viridiplantae</taxon>
        <taxon>Streptophyta</taxon>
        <taxon>Embryophyta</taxon>
        <taxon>Tracheophyta</taxon>
        <taxon>Spermatophyta</taxon>
        <taxon>Magnoliopsida</taxon>
        <taxon>eudicotyledons</taxon>
        <taxon>Gunneridae</taxon>
        <taxon>Pentapetalae</taxon>
        <taxon>rosids</taxon>
        <taxon>malvids</taxon>
        <taxon>Malvales</taxon>
        <taxon>Dipterocarpaceae</taxon>
        <taxon>Rubroshorea</taxon>
    </lineage>
</organism>
<dbReference type="Gene3D" id="3.80.10.10">
    <property type="entry name" value="Ribonuclease Inhibitor"/>
    <property type="match status" value="2"/>
</dbReference>
<dbReference type="Pfam" id="PF08263">
    <property type="entry name" value="LRRNT_2"/>
    <property type="match status" value="1"/>
</dbReference>
<evidence type="ECO:0000313" key="13">
    <source>
        <dbReference type="EMBL" id="GKV42376.1"/>
    </source>
</evidence>
<evidence type="ECO:0000256" key="7">
    <source>
        <dbReference type="ARBA" id="ARBA00023180"/>
    </source>
</evidence>
<evidence type="ECO:0000256" key="6">
    <source>
        <dbReference type="ARBA" id="ARBA00022737"/>
    </source>
</evidence>
<keyword evidence="7" id="KW-0325">Glycoprotein</keyword>
<dbReference type="Pfam" id="PF00560">
    <property type="entry name" value="LRR_1"/>
    <property type="match status" value="3"/>
</dbReference>
<keyword evidence="5 11" id="KW-0732">Signal</keyword>
<dbReference type="EMBL" id="BPVZ01000158">
    <property type="protein sequence ID" value="GKV42376.1"/>
    <property type="molecule type" value="Genomic_DNA"/>
</dbReference>
<dbReference type="AlphaFoldDB" id="A0AAV5LY77"/>
<proteinExistence type="predicted"/>
<dbReference type="Proteomes" id="UP001054252">
    <property type="component" value="Unassembled WGS sequence"/>
</dbReference>
<feature type="signal peptide" evidence="11">
    <location>
        <begin position="1"/>
        <end position="30"/>
    </location>
</feature>
<keyword evidence="6" id="KW-0677">Repeat</keyword>
<dbReference type="Pfam" id="PF13855">
    <property type="entry name" value="LRR_8"/>
    <property type="match status" value="1"/>
</dbReference>
<dbReference type="InterPro" id="IPR051582">
    <property type="entry name" value="LRR_extensin-like_regulator"/>
</dbReference>